<evidence type="ECO:0000313" key="2">
    <source>
        <dbReference type="EMBL" id="SFS55915.1"/>
    </source>
</evidence>
<reference evidence="3" key="1">
    <citation type="submission" date="2016-10" db="EMBL/GenBank/DDBJ databases">
        <authorList>
            <person name="Varghese N."/>
            <person name="Submissions S."/>
        </authorList>
    </citation>
    <scope>NUCLEOTIDE SEQUENCE [LARGE SCALE GENOMIC DNA]</scope>
    <source>
        <strain evidence="3">DSM 26894</strain>
    </source>
</reference>
<keyword evidence="3" id="KW-1185">Reference proteome</keyword>
<dbReference type="InterPro" id="IPR019734">
    <property type="entry name" value="TPR_rpt"/>
</dbReference>
<dbReference type="InterPro" id="IPR011990">
    <property type="entry name" value="TPR-like_helical_dom_sf"/>
</dbReference>
<organism evidence="2 3">
    <name type="scientific">Alloyangia pacifica</name>
    <dbReference type="NCBI Taxonomy" id="311180"/>
    <lineage>
        <taxon>Bacteria</taxon>
        <taxon>Pseudomonadati</taxon>
        <taxon>Pseudomonadota</taxon>
        <taxon>Alphaproteobacteria</taxon>
        <taxon>Rhodobacterales</taxon>
        <taxon>Roseobacteraceae</taxon>
        <taxon>Alloyangia</taxon>
    </lineage>
</organism>
<sequence length="149" mass="16021">MPPIDPATLLAGAEAARTRPIESAEAIARALKAAPADPEVRLAAYRFHFYSHDHAAALEQARVLLGFAARRLNVSADWRDVRAWDAAFTAHDFAPGLYLQALVAIGYCAARLGQIEEAGDVLAKAAELDPTDRFGGAWLLARLAAVEED</sequence>
<dbReference type="EMBL" id="FOZW01000002">
    <property type="protein sequence ID" value="SFS55915.1"/>
    <property type="molecule type" value="Genomic_DNA"/>
</dbReference>
<dbReference type="Proteomes" id="UP000199392">
    <property type="component" value="Unassembled WGS sequence"/>
</dbReference>
<feature type="repeat" description="TPR" evidence="1">
    <location>
        <begin position="99"/>
        <end position="132"/>
    </location>
</feature>
<evidence type="ECO:0000313" key="3">
    <source>
        <dbReference type="Proteomes" id="UP000199392"/>
    </source>
</evidence>
<dbReference type="PROSITE" id="PS50005">
    <property type="entry name" value="TPR"/>
    <property type="match status" value="1"/>
</dbReference>
<keyword evidence="1" id="KW-0802">TPR repeat</keyword>
<dbReference type="Gene3D" id="1.25.40.10">
    <property type="entry name" value="Tetratricopeptide repeat domain"/>
    <property type="match status" value="1"/>
</dbReference>
<accession>A0A1I6QTX6</accession>
<dbReference type="SUPFAM" id="SSF48452">
    <property type="entry name" value="TPR-like"/>
    <property type="match status" value="1"/>
</dbReference>
<gene>
    <name evidence="2" type="ORF">SAMN04488050_102335</name>
</gene>
<evidence type="ECO:0000256" key="1">
    <source>
        <dbReference type="PROSITE-ProRule" id="PRU00339"/>
    </source>
</evidence>
<dbReference type="OrthoDB" id="192577at2"/>
<proteinExistence type="predicted"/>
<dbReference type="STRING" id="311180.SAMN04488050_102335"/>
<protein>
    <submittedName>
        <fullName evidence="2">Uncharacterized protein</fullName>
    </submittedName>
</protein>
<name>A0A1I6QTX6_9RHOB</name>
<dbReference type="AlphaFoldDB" id="A0A1I6QTX6"/>
<dbReference type="RefSeq" id="WP_092419778.1">
    <property type="nucleotide sequence ID" value="NZ_FNCL01000001.1"/>
</dbReference>